<sequence>MDLIQLMLVNLHLVDVLLLVNIAHMKISQQPLARELQRAKTHSLVTIFLAQILRRLLLMLKEN</sequence>
<reference evidence="1 2" key="1">
    <citation type="submission" date="2013-08" db="EMBL/GenBank/DDBJ databases">
        <authorList>
            <person name="Weinstock G."/>
            <person name="Sodergren E."/>
            <person name="Wylie T."/>
            <person name="Fulton L."/>
            <person name="Fulton R."/>
            <person name="Fronick C."/>
            <person name="O'Laughlin M."/>
            <person name="Godfrey J."/>
            <person name="Miner T."/>
            <person name="Herter B."/>
            <person name="Appelbaum E."/>
            <person name="Cordes M."/>
            <person name="Lek S."/>
            <person name="Wollam A."/>
            <person name="Pepin K.H."/>
            <person name="Palsikar V.B."/>
            <person name="Mitreva M."/>
            <person name="Wilson R.K."/>
        </authorList>
    </citation>
    <scope>NUCLEOTIDE SEQUENCE [LARGE SCALE GENOMIC DNA]</scope>
    <source>
        <strain evidence="1 2">F0184</strain>
    </source>
</reference>
<organism evidence="1 2">
    <name type="scientific">Rothia aeria F0184</name>
    <dbReference type="NCBI Taxonomy" id="888019"/>
    <lineage>
        <taxon>Bacteria</taxon>
        <taxon>Bacillati</taxon>
        <taxon>Actinomycetota</taxon>
        <taxon>Actinomycetes</taxon>
        <taxon>Micrococcales</taxon>
        <taxon>Micrococcaceae</taxon>
        <taxon>Rothia</taxon>
    </lineage>
</organism>
<gene>
    <name evidence="1" type="ORF">HMPREF0742_02115</name>
</gene>
<dbReference type="HOGENOM" id="CLU_2883137_0_0_11"/>
<accession>U7V124</accession>
<proteinExistence type="predicted"/>
<dbReference type="EMBL" id="AXZG01000055">
    <property type="protein sequence ID" value="ERT65270.1"/>
    <property type="molecule type" value="Genomic_DNA"/>
</dbReference>
<dbReference type="Proteomes" id="UP000017174">
    <property type="component" value="Unassembled WGS sequence"/>
</dbReference>
<evidence type="ECO:0000313" key="2">
    <source>
        <dbReference type="Proteomes" id="UP000017174"/>
    </source>
</evidence>
<dbReference type="AlphaFoldDB" id="U7V124"/>
<evidence type="ECO:0000313" key="1">
    <source>
        <dbReference type="EMBL" id="ERT65270.1"/>
    </source>
</evidence>
<name>U7V124_9MICC</name>
<protein>
    <submittedName>
        <fullName evidence="1">Uncharacterized protein</fullName>
    </submittedName>
</protein>
<comment type="caution">
    <text evidence="1">The sequence shown here is derived from an EMBL/GenBank/DDBJ whole genome shotgun (WGS) entry which is preliminary data.</text>
</comment>